<organism evidence="1 2">
    <name type="scientific">Roseovarius litoreus</name>
    <dbReference type="NCBI Taxonomy" id="1155722"/>
    <lineage>
        <taxon>Bacteria</taxon>
        <taxon>Pseudomonadati</taxon>
        <taxon>Pseudomonadota</taxon>
        <taxon>Alphaproteobacteria</taxon>
        <taxon>Rhodobacterales</taxon>
        <taxon>Roseobacteraceae</taxon>
        <taxon>Roseovarius</taxon>
    </lineage>
</organism>
<reference evidence="1 2" key="1">
    <citation type="submission" date="2016-11" db="EMBL/GenBank/DDBJ databases">
        <authorList>
            <person name="Varghese N."/>
            <person name="Submissions S."/>
        </authorList>
    </citation>
    <scope>NUCLEOTIDE SEQUENCE [LARGE SCALE GENOMIC DNA]</scope>
    <source>
        <strain evidence="1 2">DSM 28249</strain>
    </source>
</reference>
<dbReference type="RefSeq" id="WP_188129937.1">
    <property type="nucleotide sequence ID" value="NZ_FRCB01000004.1"/>
</dbReference>
<dbReference type="Proteomes" id="UP000322545">
    <property type="component" value="Unassembled WGS sequence"/>
</dbReference>
<keyword evidence="2" id="KW-1185">Reference proteome</keyword>
<evidence type="ECO:0000313" key="2">
    <source>
        <dbReference type="Proteomes" id="UP000322545"/>
    </source>
</evidence>
<name>A0A1M7FPJ3_9RHOB</name>
<evidence type="ECO:0000313" key="1">
    <source>
        <dbReference type="EMBL" id="SHM05953.1"/>
    </source>
</evidence>
<sequence length="52" mass="5796">MVQSHTLSPAPQGVTPRERDAWRKDILAVAFQGGVTSDYWLEALLDRVEAGR</sequence>
<gene>
    <name evidence="1" type="ORF">SAMN05443432_104278</name>
</gene>
<protein>
    <submittedName>
        <fullName evidence="1">Uncharacterized protein</fullName>
    </submittedName>
</protein>
<dbReference type="AlphaFoldDB" id="A0A1M7FPJ3"/>
<accession>A0A1M7FPJ3</accession>
<proteinExistence type="predicted"/>
<dbReference type="EMBL" id="FRCB01000004">
    <property type="protein sequence ID" value="SHM05953.1"/>
    <property type="molecule type" value="Genomic_DNA"/>
</dbReference>